<keyword evidence="1" id="KW-0677">Repeat</keyword>
<dbReference type="PANTHER" id="PTHR24637">
    <property type="entry name" value="COLLAGEN"/>
    <property type="match status" value="1"/>
</dbReference>
<dbReference type="InterPro" id="IPR008160">
    <property type="entry name" value="Collagen"/>
</dbReference>
<evidence type="ECO:0000256" key="2">
    <source>
        <dbReference type="SAM" id="MobiDB-lite"/>
    </source>
</evidence>
<feature type="domain" description="Nematode cuticle collagen N-terminal" evidence="4">
    <location>
        <begin position="10"/>
        <end position="62"/>
    </location>
</feature>
<evidence type="ECO:0000256" key="3">
    <source>
        <dbReference type="SAM" id="Phobius"/>
    </source>
</evidence>
<dbReference type="WBParaSite" id="scaffold14683_cov158.g17574">
    <property type="protein sequence ID" value="scaffold14683_cov158.g17574"/>
    <property type="gene ID" value="scaffold14683_cov158.g17574"/>
</dbReference>
<organism evidence="5 6">
    <name type="scientific">Meloidogyne javanica</name>
    <name type="common">Root-knot nematode worm</name>
    <dbReference type="NCBI Taxonomy" id="6303"/>
    <lineage>
        <taxon>Eukaryota</taxon>
        <taxon>Metazoa</taxon>
        <taxon>Ecdysozoa</taxon>
        <taxon>Nematoda</taxon>
        <taxon>Chromadorea</taxon>
        <taxon>Rhabditida</taxon>
        <taxon>Tylenchina</taxon>
        <taxon>Tylenchomorpha</taxon>
        <taxon>Tylenchoidea</taxon>
        <taxon>Meloidogynidae</taxon>
        <taxon>Meloidogyninae</taxon>
        <taxon>Meloidogyne</taxon>
        <taxon>Meloidogyne incognita group</taxon>
    </lineage>
</organism>
<proteinExistence type="predicted"/>
<sequence length="342" mass="35641">MGMGFTESRVTGFIAISTSIIVVYLTSFYLQQMLIQINNIRREVDVGMDEFKTLQGNLWTDLLVNTKKRFSVLSFSSITDGRIKKRQAPNPSCDCINTAQCPPGPPGPPGQAGLDGEHGKPGEPGPVGEQAIASQTQAPVEESCPIQTNKFNFLITDNFTQIKQGGSGLPGLAGKPGHPGQIGSPGEMGQQGTAGKEGLPGPPGLEGVRGTAGRQGEPGLAGMPGPKGYSGAPGRPGMPGLQGMKGEAGQEGPPGQPGWDGMRGQFGENGQPGPDASYCKCPQRLSLTGEAPTITSSKNTISIPTNPSPPSFGPKETNASTTIEEMSSKEKEEYVSKGYGKK</sequence>
<feature type="region of interest" description="Disordered" evidence="2">
    <location>
        <begin position="166"/>
        <end position="278"/>
    </location>
</feature>
<dbReference type="PANTHER" id="PTHR24637:SF236">
    <property type="entry name" value="NEMATODE CUTICLE COLLAGEN N-TERMINAL DOMAIN-CONTAINING PROTEIN"/>
    <property type="match status" value="1"/>
</dbReference>
<dbReference type="SMART" id="SM01088">
    <property type="entry name" value="Col_cuticle_N"/>
    <property type="match status" value="1"/>
</dbReference>
<accession>A0A915LR28</accession>
<keyword evidence="5" id="KW-1185">Reference proteome</keyword>
<keyword evidence="3" id="KW-1133">Transmembrane helix</keyword>
<evidence type="ECO:0000259" key="4">
    <source>
        <dbReference type="SMART" id="SM01088"/>
    </source>
</evidence>
<reference evidence="6" key="1">
    <citation type="submission" date="2022-11" db="UniProtKB">
        <authorList>
            <consortium name="WormBaseParasite"/>
        </authorList>
    </citation>
    <scope>IDENTIFICATION</scope>
</reference>
<dbReference type="Pfam" id="PF01391">
    <property type="entry name" value="Collagen"/>
    <property type="match status" value="1"/>
</dbReference>
<dbReference type="GO" id="GO:0042302">
    <property type="term" value="F:structural constituent of cuticle"/>
    <property type="evidence" value="ECO:0007669"/>
    <property type="project" value="InterPro"/>
</dbReference>
<keyword evidence="3" id="KW-0812">Transmembrane</keyword>
<feature type="region of interest" description="Disordered" evidence="2">
    <location>
        <begin position="99"/>
        <end position="128"/>
    </location>
</feature>
<dbReference type="Pfam" id="PF01484">
    <property type="entry name" value="Col_cuticle_N"/>
    <property type="match status" value="1"/>
</dbReference>
<dbReference type="Proteomes" id="UP000887561">
    <property type="component" value="Unplaced"/>
</dbReference>
<evidence type="ECO:0000256" key="1">
    <source>
        <dbReference type="ARBA" id="ARBA00022737"/>
    </source>
</evidence>
<keyword evidence="3" id="KW-0472">Membrane</keyword>
<protein>
    <submittedName>
        <fullName evidence="6">Nematode cuticle collagen N-terminal domain-containing protein</fullName>
    </submittedName>
</protein>
<dbReference type="AlphaFoldDB" id="A0A915LR28"/>
<dbReference type="Gene3D" id="1.20.5.320">
    <property type="entry name" value="6-Phosphogluconate Dehydrogenase, domain 3"/>
    <property type="match status" value="1"/>
</dbReference>
<feature type="compositionally biased region" description="Basic and acidic residues" evidence="2">
    <location>
        <begin position="326"/>
        <end position="335"/>
    </location>
</feature>
<evidence type="ECO:0000313" key="5">
    <source>
        <dbReference type="Proteomes" id="UP000887561"/>
    </source>
</evidence>
<feature type="region of interest" description="Disordered" evidence="2">
    <location>
        <begin position="290"/>
        <end position="342"/>
    </location>
</feature>
<dbReference type="InterPro" id="IPR002486">
    <property type="entry name" value="Col_cuticle_N"/>
</dbReference>
<name>A0A915LR28_MELJA</name>
<evidence type="ECO:0000313" key="6">
    <source>
        <dbReference type="WBParaSite" id="scaffold14683_cov158.g17574"/>
    </source>
</evidence>
<feature type="transmembrane region" description="Helical" evidence="3">
    <location>
        <begin position="12"/>
        <end position="30"/>
    </location>
</feature>